<name>A0AAV1A9F0_VICFA</name>
<accession>A0AAV1A9F0</accession>
<dbReference type="AlphaFoldDB" id="A0AAV1A9F0"/>
<feature type="transmembrane region" description="Helical" evidence="2">
    <location>
        <begin position="20"/>
        <end position="46"/>
    </location>
</feature>
<reference evidence="3 4" key="1">
    <citation type="submission" date="2023-01" db="EMBL/GenBank/DDBJ databases">
        <authorList>
            <person name="Kreplak J."/>
        </authorList>
    </citation>
    <scope>NUCLEOTIDE SEQUENCE [LARGE SCALE GENOMIC DNA]</scope>
</reference>
<keyword evidence="2" id="KW-0472">Membrane</keyword>
<organism evidence="3 4">
    <name type="scientific">Vicia faba</name>
    <name type="common">Broad bean</name>
    <name type="synonym">Faba vulgaris</name>
    <dbReference type="NCBI Taxonomy" id="3906"/>
    <lineage>
        <taxon>Eukaryota</taxon>
        <taxon>Viridiplantae</taxon>
        <taxon>Streptophyta</taxon>
        <taxon>Embryophyta</taxon>
        <taxon>Tracheophyta</taxon>
        <taxon>Spermatophyta</taxon>
        <taxon>Magnoliopsida</taxon>
        <taxon>eudicotyledons</taxon>
        <taxon>Gunneridae</taxon>
        <taxon>Pentapetalae</taxon>
        <taxon>rosids</taxon>
        <taxon>fabids</taxon>
        <taxon>Fabales</taxon>
        <taxon>Fabaceae</taxon>
        <taxon>Papilionoideae</taxon>
        <taxon>50 kb inversion clade</taxon>
        <taxon>NPAAA clade</taxon>
        <taxon>Hologalegina</taxon>
        <taxon>IRL clade</taxon>
        <taxon>Fabeae</taxon>
        <taxon>Vicia</taxon>
    </lineage>
</organism>
<feature type="region of interest" description="Disordered" evidence="1">
    <location>
        <begin position="57"/>
        <end position="89"/>
    </location>
</feature>
<evidence type="ECO:0000256" key="2">
    <source>
        <dbReference type="SAM" id="Phobius"/>
    </source>
</evidence>
<keyword evidence="4" id="KW-1185">Reference proteome</keyword>
<gene>
    <name evidence="3" type="ORF">VFH_III191360</name>
</gene>
<dbReference type="Proteomes" id="UP001157006">
    <property type="component" value="Chromosome 3"/>
</dbReference>
<evidence type="ECO:0000313" key="4">
    <source>
        <dbReference type="Proteomes" id="UP001157006"/>
    </source>
</evidence>
<protein>
    <submittedName>
        <fullName evidence="3">Uncharacterized protein</fullName>
    </submittedName>
</protein>
<keyword evidence="2" id="KW-1133">Transmembrane helix</keyword>
<keyword evidence="2" id="KW-0812">Transmembrane</keyword>
<evidence type="ECO:0000256" key="1">
    <source>
        <dbReference type="SAM" id="MobiDB-lite"/>
    </source>
</evidence>
<proteinExistence type="predicted"/>
<dbReference type="EMBL" id="OX451738">
    <property type="protein sequence ID" value="CAI8605610.1"/>
    <property type="molecule type" value="Genomic_DNA"/>
</dbReference>
<evidence type="ECO:0000313" key="3">
    <source>
        <dbReference type="EMBL" id="CAI8605610.1"/>
    </source>
</evidence>
<sequence length="181" mass="20728">MLKWRHTYPREFSRSSVCEFPLVDLMLILSWIVSSVIDSYIFFVGFSLRMRTRDKDGSIVGQTPDRADAEARDDEAQTSELRDERLPPAGSHWKRMAEQHTQFRASRSWGIRVSTVEEEAEQEVVAERIDEVFPVDTDTATRASTKSSVYTDEGFSEGPSYRSVLTGFADNVAYRIWSVQC</sequence>